<dbReference type="AlphaFoldDB" id="Q6YWK9"/>
<reference evidence="3" key="2">
    <citation type="submission" date="2002-09" db="EMBL/GenBank/DDBJ databases">
        <title>Oryza sativa nipponbare(GA3) genomic DNA, chromosome 8, PAC clone:P0413H11.</title>
        <authorList>
            <person name="Sasaki T."/>
            <person name="Matsumoto T."/>
            <person name="Katayose Y."/>
        </authorList>
    </citation>
    <scope>NUCLEOTIDE SEQUENCE</scope>
</reference>
<evidence type="ECO:0000313" key="3">
    <source>
        <dbReference type="EMBL" id="BAD10622.1"/>
    </source>
</evidence>
<dbReference type="EMBL" id="AP005757">
    <property type="protein sequence ID" value="BAD10622.1"/>
    <property type="molecule type" value="Genomic_DNA"/>
</dbReference>
<feature type="region of interest" description="Disordered" evidence="1">
    <location>
        <begin position="24"/>
        <end position="67"/>
    </location>
</feature>
<evidence type="ECO:0000313" key="2">
    <source>
        <dbReference type="EMBL" id="BAD09846.1"/>
    </source>
</evidence>
<proteinExistence type="predicted"/>
<evidence type="ECO:0000313" key="4">
    <source>
        <dbReference type="Proteomes" id="UP000000763"/>
    </source>
</evidence>
<sequence length="152" mass="15943">MAHGQSWPAARMVAVGLSPLSQGHHSDWGAVVTQGGPGKEAPHHDPSSDSSFSPPPPPPSFISSLPPSPYDIGHFPSIGAKPRNFWKDLRRCWSEEACSHCNSSLVSIGVHGSSTVSIGARLLLDLRRHVAPPCPSPMCGSSSSSTSARNSS</sequence>
<reference evidence="4" key="4">
    <citation type="journal article" date="2008" name="Nucleic Acids Res.">
        <title>The rice annotation project database (RAP-DB): 2008 update.</title>
        <authorList>
            <consortium name="The rice annotation project (RAP)"/>
        </authorList>
    </citation>
    <scope>GENOME REANNOTATION</scope>
    <source>
        <strain evidence="4">cv. Nipponbare</strain>
    </source>
</reference>
<dbReference type="Proteomes" id="UP000000763">
    <property type="component" value="Chromosome 8"/>
</dbReference>
<evidence type="ECO:0000256" key="1">
    <source>
        <dbReference type="SAM" id="MobiDB-lite"/>
    </source>
</evidence>
<name>Q6YWK9_ORYSJ</name>
<reference evidence="2" key="1">
    <citation type="submission" date="2002-01" db="EMBL/GenBank/DDBJ databases">
        <title>Oryza sativa nipponbare(GA3) genomic DNA, chromosome 8, PAC clone:P0431A03.</title>
        <authorList>
            <person name="Sasaki T."/>
            <person name="Matsumoto T."/>
            <person name="Yamamoto K."/>
        </authorList>
    </citation>
    <scope>NUCLEOTIDE SEQUENCE</scope>
</reference>
<gene>
    <name evidence="3" type="ORF">P0413H11.12</name>
    <name evidence="2" type="ORF">P0431A03.34</name>
</gene>
<dbReference type="EMBL" id="AP004666">
    <property type="protein sequence ID" value="BAD09846.1"/>
    <property type="molecule type" value="Genomic_DNA"/>
</dbReference>
<reference evidence="4" key="3">
    <citation type="journal article" date="2005" name="Nature">
        <title>The map-based sequence of the rice genome.</title>
        <authorList>
            <consortium name="International rice genome sequencing project (IRGSP)"/>
            <person name="Matsumoto T."/>
            <person name="Wu J."/>
            <person name="Kanamori H."/>
            <person name="Katayose Y."/>
            <person name="Fujisawa M."/>
            <person name="Namiki N."/>
            <person name="Mizuno H."/>
            <person name="Yamamoto K."/>
            <person name="Antonio B.A."/>
            <person name="Baba T."/>
            <person name="Sakata K."/>
            <person name="Nagamura Y."/>
            <person name="Aoki H."/>
            <person name="Arikawa K."/>
            <person name="Arita K."/>
            <person name="Bito T."/>
            <person name="Chiden Y."/>
            <person name="Fujitsuka N."/>
            <person name="Fukunaka R."/>
            <person name="Hamada M."/>
            <person name="Harada C."/>
            <person name="Hayashi A."/>
            <person name="Hijishita S."/>
            <person name="Honda M."/>
            <person name="Hosokawa S."/>
            <person name="Ichikawa Y."/>
            <person name="Idonuma A."/>
            <person name="Iijima M."/>
            <person name="Ikeda M."/>
            <person name="Ikeno M."/>
            <person name="Ito K."/>
            <person name="Ito S."/>
            <person name="Ito T."/>
            <person name="Ito Y."/>
            <person name="Ito Y."/>
            <person name="Iwabuchi A."/>
            <person name="Kamiya K."/>
            <person name="Karasawa W."/>
            <person name="Kurita K."/>
            <person name="Katagiri S."/>
            <person name="Kikuta A."/>
            <person name="Kobayashi H."/>
            <person name="Kobayashi N."/>
            <person name="Machita K."/>
            <person name="Maehara T."/>
            <person name="Masukawa M."/>
            <person name="Mizubayashi T."/>
            <person name="Mukai Y."/>
            <person name="Nagasaki H."/>
            <person name="Nagata Y."/>
            <person name="Naito S."/>
            <person name="Nakashima M."/>
            <person name="Nakama Y."/>
            <person name="Nakamichi Y."/>
            <person name="Nakamura M."/>
            <person name="Meguro A."/>
            <person name="Negishi M."/>
            <person name="Ohta I."/>
            <person name="Ohta T."/>
            <person name="Okamoto M."/>
            <person name="Ono N."/>
            <person name="Saji S."/>
            <person name="Sakaguchi M."/>
            <person name="Sakai K."/>
            <person name="Shibata M."/>
            <person name="Shimokawa T."/>
            <person name="Song J."/>
            <person name="Takazaki Y."/>
            <person name="Terasawa K."/>
            <person name="Tsugane M."/>
            <person name="Tsuji K."/>
            <person name="Ueda S."/>
            <person name="Waki K."/>
            <person name="Yamagata H."/>
            <person name="Yamamoto M."/>
            <person name="Yamamoto S."/>
            <person name="Yamane H."/>
            <person name="Yoshiki S."/>
            <person name="Yoshihara R."/>
            <person name="Yukawa K."/>
            <person name="Zhong H."/>
            <person name="Yano M."/>
            <person name="Yuan Q."/>
            <person name="Ouyang S."/>
            <person name="Liu J."/>
            <person name="Jones K.M."/>
            <person name="Gansberger K."/>
            <person name="Moffat K."/>
            <person name="Hill J."/>
            <person name="Bera J."/>
            <person name="Fadrosh D."/>
            <person name="Jin S."/>
            <person name="Johri S."/>
            <person name="Kim M."/>
            <person name="Overton L."/>
            <person name="Reardon M."/>
            <person name="Tsitrin T."/>
            <person name="Vuong H."/>
            <person name="Weaver B."/>
            <person name="Ciecko A."/>
            <person name="Tallon L."/>
            <person name="Jackson J."/>
            <person name="Pai G."/>
            <person name="Aken S.V."/>
            <person name="Utterback T."/>
            <person name="Reidmuller S."/>
            <person name="Feldblyum T."/>
            <person name="Hsiao J."/>
            <person name="Zismann V."/>
            <person name="Iobst S."/>
            <person name="de Vazeille A.R."/>
            <person name="Buell C.R."/>
            <person name="Ying K."/>
            <person name="Li Y."/>
            <person name="Lu T."/>
            <person name="Huang Y."/>
            <person name="Zhao Q."/>
            <person name="Feng Q."/>
            <person name="Zhang L."/>
            <person name="Zhu J."/>
            <person name="Weng Q."/>
            <person name="Mu J."/>
            <person name="Lu Y."/>
            <person name="Fan D."/>
            <person name="Liu Y."/>
            <person name="Guan J."/>
            <person name="Zhang Y."/>
            <person name="Yu S."/>
            <person name="Liu X."/>
            <person name="Zhang Y."/>
            <person name="Hong G."/>
            <person name="Han B."/>
            <person name="Choisne N."/>
            <person name="Demange N."/>
            <person name="Orjeda G."/>
            <person name="Samain S."/>
            <person name="Cattolico L."/>
            <person name="Pelletier E."/>
            <person name="Couloux A."/>
            <person name="Segurens B."/>
            <person name="Wincker P."/>
            <person name="D'Hont A."/>
            <person name="Scarpelli C."/>
            <person name="Weissenbach J."/>
            <person name="Salanoubat M."/>
            <person name="Quetier F."/>
            <person name="Yu Y."/>
            <person name="Kim H.R."/>
            <person name="Rambo T."/>
            <person name="Currie J."/>
            <person name="Collura K."/>
            <person name="Luo M."/>
            <person name="Yang T."/>
            <person name="Ammiraju J.S.S."/>
            <person name="Engler F."/>
            <person name="Soderlund C."/>
            <person name="Wing R.A."/>
            <person name="Palmer L.E."/>
            <person name="de la Bastide M."/>
            <person name="Spiegel L."/>
            <person name="Nascimento L."/>
            <person name="Zutavern T."/>
            <person name="O'Shaughnessy A."/>
            <person name="Dike S."/>
            <person name="Dedhia N."/>
            <person name="Preston R."/>
            <person name="Balija V."/>
            <person name="McCombie W.R."/>
            <person name="Chow T."/>
            <person name="Chen H."/>
            <person name="Chung M."/>
            <person name="Chen C."/>
            <person name="Shaw J."/>
            <person name="Wu H."/>
            <person name="Hsiao K."/>
            <person name="Chao Y."/>
            <person name="Chu M."/>
            <person name="Cheng C."/>
            <person name="Hour A."/>
            <person name="Lee P."/>
            <person name="Lin S."/>
            <person name="Lin Y."/>
            <person name="Liou J."/>
            <person name="Liu S."/>
            <person name="Hsing Y."/>
            <person name="Raghuvanshi S."/>
            <person name="Mohanty A."/>
            <person name="Bharti A.K."/>
            <person name="Gaur A."/>
            <person name="Gupta V."/>
            <person name="Kumar D."/>
            <person name="Ravi V."/>
            <person name="Vij S."/>
            <person name="Kapur A."/>
            <person name="Khurana P."/>
            <person name="Khurana P."/>
            <person name="Khurana J.P."/>
            <person name="Tyagi A.K."/>
            <person name="Gaikwad K."/>
            <person name="Singh A."/>
            <person name="Dalal V."/>
            <person name="Srivastava S."/>
            <person name="Dixit A."/>
            <person name="Pal A.K."/>
            <person name="Ghazi I.A."/>
            <person name="Yadav M."/>
            <person name="Pandit A."/>
            <person name="Bhargava A."/>
            <person name="Sureshbabu K."/>
            <person name="Batra K."/>
            <person name="Sharma T.R."/>
            <person name="Mohapatra T."/>
            <person name="Singh N.K."/>
            <person name="Messing J."/>
            <person name="Nelson A.B."/>
            <person name="Fuks G."/>
            <person name="Kavchok S."/>
            <person name="Keizer G."/>
            <person name="Linton E."/>
            <person name="Llaca V."/>
            <person name="Song R."/>
            <person name="Tanyolac B."/>
            <person name="Young S."/>
            <person name="Ho-Il K."/>
            <person name="Hahn J.H."/>
            <person name="Sangsakoo G."/>
            <person name="Vanavichit A."/>
            <person name="de Mattos Luiz.A.T."/>
            <person name="Zimmer P.D."/>
            <person name="Malone G."/>
            <person name="Dellagostin O."/>
            <person name="de Oliveira A.C."/>
            <person name="Bevan M."/>
            <person name="Bancroft I."/>
            <person name="Minx P."/>
            <person name="Cordum H."/>
            <person name="Wilson R."/>
            <person name="Cheng Z."/>
            <person name="Jin W."/>
            <person name="Jiang J."/>
            <person name="Leong S.A."/>
            <person name="Iwama H."/>
            <person name="Gojobori T."/>
            <person name="Itoh T."/>
            <person name="Niimura Y."/>
            <person name="Fujii Y."/>
            <person name="Habara T."/>
            <person name="Sakai H."/>
            <person name="Sato Y."/>
            <person name="Wilson G."/>
            <person name="Kumar K."/>
            <person name="McCouch S."/>
            <person name="Juretic N."/>
            <person name="Hoen D."/>
            <person name="Wright S."/>
            <person name="Bruskiewich R."/>
            <person name="Bureau T."/>
            <person name="Miyao A."/>
            <person name="Hirochika H."/>
            <person name="Nishikawa T."/>
            <person name="Kadowaki K."/>
            <person name="Sugiura M."/>
            <person name="Burr B."/>
            <person name="Sasaki T."/>
        </authorList>
    </citation>
    <scope>NUCLEOTIDE SEQUENCE [LARGE SCALE GENOMIC DNA]</scope>
    <source>
        <strain evidence="4">cv. Nipponbare</strain>
    </source>
</reference>
<accession>Q6YWK9</accession>
<organism evidence="3 4">
    <name type="scientific">Oryza sativa subsp. japonica</name>
    <name type="common">Rice</name>
    <dbReference type="NCBI Taxonomy" id="39947"/>
    <lineage>
        <taxon>Eukaryota</taxon>
        <taxon>Viridiplantae</taxon>
        <taxon>Streptophyta</taxon>
        <taxon>Embryophyta</taxon>
        <taxon>Tracheophyta</taxon>
        <taxon>Spermatophyta</taxon>
        <taxon>Magnoliopsida</taxon>
        <taxon>Liliopsida</taxon>
        <taxon>Poales</taxon>
        <taxon>Poaceae</taxon>
        <taxon>BOP clade</taxon>
        <taxon>Oryzoideae</taxon>
        <taxon>Oryzeae</taxon>
        <taxon>Oryzinae</taxon>
        <taxon>Oryza</taxon>
        <taxon>Oryza sativa</taxon>
    </lineage>
</organism>
<protein>
    <submittedName>
        <fullName evidence="3">Uncharacterized protein</fullName>
    </submittedName>
</protein>